<keyword evidence="2" id="KW-0378">Hydrolase</keyword>
<dbReference type="PANTHER" id="PTHR13748:SF62">
    <property type="entry name" value="COBW DOMAIN-CONTAINING PROTEIN"/>
    <property type="match status" value="1"/>
</dbReference>
<evidence type="ECO:0000256" key="6">
    <source>
        <dbReference type="SAM" id="Phobius"/>
    </source>
</evidence>
<dbReference type="InterPro" id="IPR027417">
    <property type="entry name" value="P-loop_NTPase"/>
</dbReference>
<evidence type="ECO:0000256" key="5">
    <source>
        <dbReference type="ARBA" id="ARBA00049117"/>
    </source>
</evidence>
<keyword evidence="3" id="KW-0143">Chaperone</keyword>
<dbReference type="SMART" id="SM00833">
    <property type="entry name" value="CobW_C"/>
    <property type="match status" value="1"/>
</dbReference>
<dbReference type="AlphaFoldDB" id="A0A430JGK7"/>
<comment type="similarity">
    <text evidence="4">Belongs to the SIMIBI class G3E GTPase family. ZNG1 subfamily.</text>
</comment>
<dbReference type="GO" id="GO:0005737">
    <property type="term" value="C:cytoplasm"/>
    <property type="evidence" value="ECO:0007669"/>
    <property type="project" value="TreeGrafter"/>
</dbReference>
<dbReference type="OrthoDB" id="9808822at2"/>
<dbReference type="Pfam" id="PF07683">
    <property type="entry name" value="CobW_C"/>
    <property type="match status" value="1"/>
</dbReference>
<dbReference type="Proteomes" id="UP000276128">
    <property type="component" value="Unassembled WGS sequence"/>
</dbReference>
<feature type="domain" description="CobW C-terminal" evidence="7">
    <location>
        <begin position="237"/>
        <end position="324"/>
    </location>
</feature>
<evidence type="ECO:0000256" key="4">
    <source>
        <dbReference type="ARBA" id="ARBA00034320"/>
    </source>
</evidence>
<dbReference type="InterPro" id="IPR036627">
    <property type="entry name" value="CobW-likC_sf"/>
</dbReference>
<evidence type="ECO:0000259" key="7">
    <source>
        <dbReference type="SMART" id="SM00833"/>
    </source>
</evidence>
<proteinExistence type="inferred from homology"/>
<dbReference type="GO" id="GO:0000166">
    <property type="term" value="F:nucleotide binding"/>
    <property type="evidence" value="ECO:0007669"/>
    <property type="project" value="UniProtKB-KW"/>
</dbReference>
<feature type="transmembrane region" description="Helical" evidence="6">
    <location>
        <begin position="6"/>
        <end position="29"/>
    </location>
</feature>
<dbReference type="GO" id="GO:0016787">
    <property type="term" value="F:hydrolase activity"/>
    <property type="evidence" value="ECO:0007669"/>
    <property type="project" value="UniProtKB-KW"/>
</dbReference>
<dbReference type="InterPro" id="IPR051316">
    <property type="entry name" value="Zinc-reg_GTPase_activator"/>
</dbReference>
<gene>
    <name evidence="8" type="ORF">EJQ19_08355</name>
</gene>
<keyword evidence="6" id="KW-1133">Transmembrane helix</keyword>
<comment type="caution">
    <text evidence="8">The sequence shown here is derived from an EMBL/GenBank/DDBJ whole genome shotgun (WGS) entry which is preliminary data.</text>
</comment>
<dbReference type="Pfam" id="PF02492">
    <property type="entry name" value="cobW"/>
    <property type="match status" value="1"/>
</dbReference>
<evidence type="ECO:0000313" key="8">
    <source>
        <dbReference type="EMBL" id="RTE10167.1"/>
    </source>
</evidence>
<keyword evidence="6" id="KW-0812">Transmembrane</keyword>
<dbReference type="PANTHER" id="PTHR13748">
    <property type="entry name" value="COBW-RELATED"/>
    <property type="match status" value="1"/>
</dbReference>
<dbReference type="CDD" id="cd03112">
    <property type="entry name" value="CobW-like"/>
    <property type="match status" value="1"/>
</dbReference>
<evidence type="ECO:0000313" key="9">
    <source>
        <dbReference type="Proteomes" id="UP000276128"/>
    </source>
</evidence>
<sequence length="329" mass="37585">METIPVFVLSGFLGSGKTTLLTNMLAYFLQQNKKPAVIMNEIGDVNLDGMLVDDDVPMAEMLNGCICCTIREDLSKSLLSIVRTEKPDVIIIESTGIANPLELIEGITNTSLIVGIDLRLVITVVSAPHFLDASRGTKGKTVRLMEEQIRCADLILLNKIDLIEQKDFNEINNCLQELNPKARVEETIRCNLEINTLIQMTSKTNTQTPAPEEEIKKNKQFHVLSNHGKHHHTHNHVMVYTHYFDHPIDHEKFEKLFGQLPKEVYRAKGILQFTKSEDRFLFQYAYREMEIVKLDKQQEVQNVAVFIGEHFDKEQVDKAIRELTILEGR</sequence>
<dbReference type="Gene3D" id="3.30.1220.10">
    <property type="entry name" value="CobW-like, C-terminal domain"/>
    <property type="match status" value="1"/>
</dbReference>
<dbReference type="Gene3D" id="3.40.50.300">
    <property type="entry name" value="P-loop containing nucleotide triphosphate hydrolases"/>
    <property type="match status" value="1"/>
</dbReference>
<organism evidence="8 9">
    <name type="scientific">Paenibacillus whitsoniae</name>
    <dbReference type="NCBI Taxonomy" id="2496558"/>
    <lineage>
        <taxon>Bacteria</taxon>
        <taxon>Bacillati</taxon>
        <taxon>Bacillota</taxon>
        <taxon>Bacilli</taxon>
        <taxon>Bacillales</taxon>
        <taxon>Paenibacillaceae</taxon>
        <taxon>Paenibacillus</taxon>
    </lineage>
</organism>
<evidence type="ECO:0000256" key="2">
    <source>
        <dbReference type="ARBA" id="ARBA00022801"/>
    </source>
</evidence>
<keyword evidence="6" id="KW-0472">Membrane</keyword>
<dbReference type="EMBL" id="RXHU01000022">
    <property type="protein sequence ID" value="RTE10167.1"/>
    <property type="molecule type" value="Genomic_DNA"/>
</dbReference>
<reference evidence="8 9" key="1">
    <citation type="submission" date="2018-12" db="EMBL/GenBank/DDBJ databases">
        <title>Bacillus ochoae sp. nov., Paenibacillus whitsoniae sp. nov., Paenibacillus spiritus sp. nov. Isolated from the Mars Exploration Rover during spacecraft assembly.</title>
        <authorList>
            <person name="Seuylemezian A."/>
            <person name="Vaishampayan P."/>
        </authorList>
    </citation>
    <scope>NUCLEOTIDE SEQUENCE [LARGE SCALE GENOMIC DNA]</scope>
    <source>
        <strain evidence="8 9">MER 54</strain>
    </source>
</reference>
<keyword evidence="9" id="KW-1185">Reference proteome</keyword>
<comment type="catalytic activity">
    <reaction evidence="5">
        <text>GTP + H2O = GDP + phosphate + H(+)</text>
        <dbReference type="Rhea" id="RHEA:19669"/>
        <dbReference type="ChEBI" id="CHEBI:15377"/>
        <dbReference type="ChEBI" id="CHEBI:15378"/>
        <dbReference type="ChEBI" id="CHEBI:37565"/>
        <dbReference type="ChEBI" id="CHEBI:43474"/>
        <dbReference type="ChEBI" id="CHEBI:58189"/>
    </reaction>
    <physiologicalReaction direction="left-to-right" evidence="5">
        <dbReference type="Rhea" id="RHEA:19670"/>
    </physiologicalReaction>
</comment>
<dbReference type="SUPFAM" id="SSF52540">
    <property type="entry name" value="P-loop containing nucleoside triphosphate hydrolases"/>
    <property type="match status" value="1"/>
</dbReference>
<dbReference type="InterPro" id="IPR011629">
    <property type="entry name" value="CobW-like_C"/>
</dbReference>
<keyword evidence="1" id="KW-0547">Nucleotide-binding</keyword>
<name>A0A430JGK7_9BACL</name>
<dbReference type="InterPro" id="IPR003495">
    <property type="entry name" value="CobW/HypB/UreG_nucleotide-bd"/>
</dbReference>
<evidence type="ECO:0000256" key="1">
    <source>
        <dbReference type="ARBA" id="ARBA00022741"/>
    </source>
</evidence>
<dbReference type="RefSeq" id="WP_126140749.1">
    <property type="nucleotide sequence ID" value="NZ_RXHU01000022.1"/>
</dbReference>
<dbReference type="SUPFAM" id="SSF90002">
    <property type="entry name" value="Hypothetical protein YjiA, C-terminal domain"/>
    <property type="match status" value="1"/>
</dbReference>
<accession>A0A430JGK7</accession>
<protein>
    <submittedName>
        <fullName evidence="8">GTP-binding protein</fullName>
    </submittedName>
</protein>
<evidence type="ECO:0000256" key="3">
    <source>
        <dbReference type="ARBA" id="ARBA00023186"/>
    </source>
</evidence>